<keyword evidence="3" id="KW-1185">Reference proteome</keyword>
<dbReference type="Proteomes" id="UP001596417">
    <property type="component" value="Unassembled WGS sequence"/>
</dbReference>
<dbReference type="EMBL" id="JBHTAX010000001">
    <property type="protein sequence ID" value="MFC7191224.1"/>
    <property type="molecule type" value="Genomic_DNA"/>
</dbReference>
<evidence type="ECO:0000313" key="2">
    <source>
        <dbReference type="EMBL" id="MFC7191224.1"/>
    </source>
</evidence>
<name>A0ABD5YT99_9EURY</name>
<dbReference type="GeneID" id="76055435"/>
<dbReference type="AlphaFoldDB" id="A0ABD5YT99"/>
<proteinExistence type="predicted"/>
<feature type="domain" description="Methanogenesis regulatory protein FilR1 middle" evidence="1">
    <location>
        <begin position="41"/>
        <end position="171"/>
    </location>
</feature>
<gene>
    <name evidence="2" type="ORF">ACFQL7_16385</name>
</gene>
<dbReference type="RefSeq" id="WP_248908783.1">
    <property type="nucleotide sequence ID" value="NZ_CP109979.1"/>
</dbReference>
<comment type="caution">
    <text evidence="2">The sequence shown here is derived from an EMBL/GenBank/DDBJ whole genome shotgun (WGS) entry which is preliminary data.</text>
</comment>
<dbReference type="Pfam" id="PF08350">
    <property type="entry name" value="FilR1_middle"/>
    <property type="match status" value="1"/>
</dbReference>
<sequence>MNTLDTIYQAQAMQTSLPTGEHGEYVIFDGADVVLPEPHLPEKPTRQILELLTEARSVRGFTPVMHDQYVTTSYEQVVRGDLDFEFIITSQILEGLVSMYSEWIIEALKIDLFTVYEAATLPTFGIALFEREDRSHTVVLAIYADNGLSGIVQNDTDQAVGWAKQIYNEYKHAASLIDADTIRQLEEQTDTL</sequence>
<dbReference type="InterPro" id="IPR013561">
    <property type="entry name" value="FilR1_middle_dom"/>
</dbReference>
<accession>A0ABD5YT99</accession>
<organism evidence="2 3">
    <name type="scientific">Halocatena marina</name>
    <dbReference type="NCBI Taxonomy" id="2934937"/>
    <lineage>
        <taxon>Archaea</taxon>
        <taxon>Methanobacteriati</taxon>
        <taxon>Methanobacteriota</taxon>
        <taxon>Stenosarchaea group</taxon>
        <taxon>Halobacteria</taxon>
        <taxon>Halobacteriales</taxon>
        <taxon>Natronomonadaceae</taxon>
        <taxon>Halocatena</taxon>
    </lineage>
</organism>
<protein>
    <recommendedName>
        <fullName evidence="1">Methanogenesis regulatory protein FilR1 middle domain-containing protein</fullName>
    </recommendedName>
</protein>
<evidence type="ECO:0000259" key="1">
    <source>
        <dbReference type="Pfam" id="PF08350"/>
    </source>
</evidence>
<reference evidence="2 3" key="1">
    <citation type="journal article" date="2019" name="Int. J. Syst. Evol. Microbiol.">
        <title>The Global Catalogue of Microorganisms (GCM) 10K type strain sequencing project: providing services to taxonomists for standard genome sequencing and annotation.</title>
        <authorList>
            <consortium name="The Broad Institute Genomics Platform"/>
            <consortium name="The Broad Institute Genome Sequencing Center for Infectious Disease"/>
            <person name="Wu L."/>
            <person name="Ma J."/>
        </authorList>
    </citation>
    <scope>NUCLEOTIDE SEQUENCE [LARGE SCALE GENOMIC DNA]</scope>
    <source>
        <strain evidence="2 3">RDMS1</strain>
    </source>
</reference>
<evidence type="ECO:0000313" key="3">
    <source>
        <dbReference type="Proteomes" id="UP001596417"/>
    </source>
</evidence>